<dbReference type="InterPro" id="IPR016024">
    <property type="entry name" value="ARM-type_fold"/>
</dbReference>
<dbReference type="GO" id="GO:0097361">
    <property type="term" value="C:cytosolic [4Fe-4S] assembly targeting complex"/>
    <property type="evidence" value="ECO:0007669"/>
    <property type="project" value="UniProtKB-UniRule"/>
</dbReference>
<comment type="function">
    <text evidence="5">Key component of the cytosolic iron-sulfur protein assembly (CIA) complex, a multiprotein complex that mediates the incorporation of iron-sulfur cluster into apoproteins specifically involved in DNA metabolism and genomic integrity. In the CIA complex, MMS19 acts as an adapter between early-acting CIA components and a subset of cellular target iron-sulfur proteins.</text>
</comment>
<dbReference type="PANTHER" id="PTHR12891">
    <property type="entry name" value="DNA REPAIR/TRANSCRIPTION PROTEIN MET18/MMS19"/>
    <property type="match status" value="1"/>
</dbReference>
<dbReference type="Gene3D" id="1.25.10.10">
    <property type="entry name" value="Leucine-rich Repeat Variant"/>
    <property type="match status" value="2"/>
</dbReference>
<dbReference type="GO" id="GO:0016226">
    <property type="term" value="P:iron-sulfur cluster assembly"/>
    <property type="evidence" value="ECO:0007669"/>
    <property type="project" value="UniProtKB-UniRule"/>
</dbReference>
<keyword evidence="9" id="KW-1185">Reference proteome</keyword>
<dbReference type="GO" id="GO:0051604">
    <property type="term" value="P:protein maturation"/>
    <property type="evidence" value="ECO:0007669"/>
    <property type="project" value="UniProtKB-UniRule"/>
</dbReference>
<proteinExistence type="inferred from homology"/>
<evidence type="ECO:0000256" key="3">
    <source>
        <dbReference type="ARBA" id="ARBA00022737"/>
    </source>
</evidence>
<evidence type="ECO:0000313" key="9">
    <source>
        <dbReference type="Proteomes" id="UP001212411"/>
    </source>
</evidence>
<dbReference type="Pfam" id="PF12460">
    <property type="entry name" value="MMS19_C"/>
    <property type="match status" value="1"/>
</dbReference>
<evidence type="ECO:0000259" key="6">
    <source>
        <dbReference type="Pfam" id="PF12460"/>
    </source>
</evidence>
<dbReference type="Pfam" id="PF14500">
    <property type="entry name" value="MMS19_N"/>
    <property type="match status" value="1"/>
</dbReference>
<dbReference type="EMBL" id="CP115613">
    <property type="protein sequence ID" value="WBW75247.1"/>
    <property type="molecule type" value="Genomic_DNA"/>
</dbReference>
<comment type="subcellular location">
    <subcellularLocation>
        <location evidence="1 5">Nucleus</location>
    </subcellularLocation>
</comment>
<keyword evidence="5" id="KW-0234">DNA repair</keyword>
<dbReference type="GO" id="GO:0006281">
    <property type="term" value="P:DNA repair"/>
    <property type="evidence" value="ECO:0007669"/>
    <property type="project" value="UniProtKB-UniRule"/>
</dbReference>
<evidence type="ECO:0000259" key="7">
    <source>
        <dbReference type="Pfam" id="PF14500"/>
    </source>
</evidence>
<keyword evidence="5" id="KW-0227">DNA damage</keyword>
<keyword evidence="3" id="KW-0677">Repeat</keyword>
<feature type="domain" description="MMS19 N-terminal" evidence="7">
    <location>
        <begin position="42"/>
        <end position="303"/>
    </location>
</feature>
<dbReference type="InterPro" id="IPR024687">
    <property type="entry name" value="MMS19_C"/>
</dbReference>
<reference evidence="8 9" key="1">
    <citation type="journal article" date="2023" name="G3 (Bethesda)">
        <title>A high-quality reference genome for the fission yeast Schizosaccharomyces osmophilus.</title>
        <authorList>
            <person name="Jia G.S."/>
            <person name="Zhang W.C."/>
            <person name="Liang Y."/>
            <person name="Liu X.H."/>
            <person name="Rhind N."/>
            <person name="Pidoux A."/>
            <person name="Brysch-Herzberg M."/>
            <person name="Du L.L."/>
        </authorList>
    </citation>
    <scope>NUCLEOTIDE SEQUENCE [LARGE SCALE GENOMIC DNA]</scope>
    <source>
        <strain evidence="8 9">CBS 15793</strain>
    </source>
</reference>
<dbReference type="Proteomes" id="UP001212411">
    <property type="component" value="Chromosome 3"/>
</dbReference>
<evidence type="ECO:0000256" key="4">
    <source>
        <dbReference type="ARBA" id="ARBA00023242"/>
    </source>
</evidence>
<gene>
    <name evidence="8" type="primary">mms19</name>
    <name evidence="8" type="ORF">SOMG_04591</name>
</gene>
<dbReference type="KEGG" id="som:SOMG_04591"/>
<dbReference type="PANTHER" id="PTHR12891:SF0">
    <property type="entry name" value="MMS19 NUCLEOTIDE EXCISION REPAIR PROTEIN HOMOLOG"/>
    <property type="match status" value="1"/>
</dbReference>
<evidence type="ECO:0000256" key="1">
    <source>
        <dbReference type="ARBA" id="ARBA00004123"/>
    </source>
</evidence>
<dbReference type="GeneID" id="80878062"/>
<dbReference type="SUPFAM" id="SSF48371">
    <property type="entry name" value="ARM repeat"/>
    <property type="match status" value="1"/>
</dbReference>
<feature type="domain" description="MMS19 C-terminal" evidence="6">
    <location>
        <begin position="550"/>
        <end position="978"/>
    </location>
</feature>
<organism evidence="8 9">
    <name type="scientific">Schizosaccharomyces osmophilus</name>
    <dbReference type="NCBI Taxonomy" id="2545709"/>
    <lineage>
        <taxon>Eukaryota</taxon>
        <taxon>Fungi</taxon>
        <taxon>Dikarya</taxon>
        <taxon>Ascomycota</taxon>
        <taxon>Taphrinomycotina</taxon>
        <taxon>Schizosaccharomycetes</taxon>
        <taxon>Schizosaccharomycetales</taxon>
        <taxon>Schizosaccharomycetaceae</taxon>
        <taxon>Schizosaccharomyces</taxon>
    </lineage>
</organism>
<dbReference type="InterPro" id="IPR039920">
    <property type="entry name" value="MMS19"/>
</dbReference>
<keyword evidence="4 5" id="KW-0539">Nucleus</keyword>
<dbReference type="InterPro" id="IPR011989">
    <property type="entry name" value="ARM-like"/>
</dbReference>
<protein>
    <recommendedName>
        <fullName evidence="5">MMS19 nucleotide excision repair protein</fullName>
    </recommendedName>
</protein>
<dbReference type="GO" id="GO:0005634">
    <property type="term" value="C:nucleus"/>
    <property type="evidence" value="ECO:0007669"/>
    <property type="project" value="UniProtKB-SubCell"/>
</dbReference>
<dbReference type="AlphaFoldDB" id="A0AAE9WF67"/>
<dbReference type="RefSeq" id="XP_056039490.1">
    <property type="nucleotide sequence ID" value="XM_056183373.1"/>
</dbReference>
<evidence type="ECO:0000313" key="8">
    <source>
        <dbReference type="EMBL" id="WBW75247.1"/>
    </source>
</evidence>
<name>A0AAE9WF67_9SCHI</name>
<sequence length="1021" mass="115283">MNSSLVASYLFTVDKNEDDAKDIINHIIRDLVDDKIGIVDVVTSIGDYLTNTNVSMRAKALLLLSQVLEGLPKDRLPVKHVSVLIQFYLNRLDDEVTLTENSLGIAALLHMDNFPAPKVVEVCYCYFDATDMPKYSQQTRYSILKIFDIIIDEYLFDISPNTKDAFFAGICTIFAGEKDPRNLFLVFSMLQKILKRFPIGGFEKQFFDITYCYFPITFRAPPDAQALTITTDDLKEQLQNTLIATDAFSNLLLPELFKKLKASAVRVKIDALKIFIQACQIWHPNSYLWSCAEYWESIKQEILESTDTTLQNTALNALNLLAKNLYKENGLSSNFTDFVDIVITHSFENFSKDFTVKIASAVGAVFAAIASVSVESFNHCCDKHLGYIIELPTESETLEKRHGMLIFLNYVFKCNALLYGKWRSQNVVDAPNPLLPHKNKFLSFMSGSLMGVAKDELDLRVSAVDVLFTLSTIKGYLDVNELTMIVQFLVELAFDLDDPLRKSATDKLKDIGLFKPDIILLVAFPHAFSLFPETSSKYSSAEDAAFKHSLHILMTISEEKSLFKTLVIRMTEALKDQQNAAKHDSYFTSVILHNLCLAFRNRNIQNRDDVPSYLESLVSWLYSISFKYAPISALSVKDLTSISQIINEIIRVCPLKNQISFSDDLWKLYFTNDESHLIQDDMSVRELSTQFCLEDAMTDQKYAGLVLLLQGGMNGLQRSVPIIKDLHVTLLNSCIGTVEKATSPAVMLSALRLLSSLLNKCSKDEDINSYLQSPAVTTLYKKAQSKDKGQSQTGVQILSWIAKALVSRKHQYANSVVNYLLDCLHLEDAASVVTGFAVIIRDDPALNKTNHYVERILYKQKFYAEVMPKLLEAIRKVTSKEKPFYLMVLSIVIGNVPEDVVIPDMPTVLPLLLQCLMLEDSGVKYSALNVIMTAIKEMPSLISDYMNSLILPLLTIPKDINNPAAIRLLALKCLGLLPELISPIHMQPYRAKVIREMVPCLDDIKRVVRTEASRTRHKWYT</sequence>
<dbReference type="InterPro" id="IPR029240">
    <property type="entry name" value="MMS19_N"/>
</dbReference>
<comment type="similarity">
    <text evidence="2 5">Belongs to the MET18/MMS19 family.</text>
</comment>
<accession>A0AAE9WF67</accession>
<evidence type="ECO:0000256" key="2">
    <source>
        <dbReference type="ARBA" id="ARBA00009340"/>
    </source>
</evidence>
<evidence type="ECO:0000256" key="5">
    <source>
        <dbReference type="RuleBase" id="RU367072"/>
    </source>
</evidence>